<sequence>MRRTARLDYHHVPSSGQPSTSILVGKIRVWKQDSNGTNLSPMSYLPPAIGKDNGRVNSDEFSVKGYHLGLSKEVLSSKYKILPCASFRAICCVLEVG</sequence>
<keyword evidence="2" id="KW-1185">Reference proteome</keyword>
<reference evidence="1 2" key="1">
    <citation type="journal article" date="2015" name="Proc. Natl. Acad. Sci. U.S.A.">
        <title>The resurrection genome of Boea hygrometrica: A blueprint for survival of dehydration.</title>
        <authorList>
            <person name="Xiao L."/>
            <person name="Yang G."/>
            <person name="Zhang L."/>
            <person name="Yang X."/>
            <person name="Zhao S."/>
            <person name="Ji Z."/>
            <person name="Zhou Q."/>
            <person name="Hu M."/>
            <person name="Wang Y."/>
            <person name="Chen M."/>
            <person name="Xu Y."/>
            <person name="Jin H."/>
            <person name="Xiao X."/>
            <person name="Hu G."/>
            <person name="Bao F."/>
            <person name="Hu Y."/>
            <person name="Wan P."/>
            <person name="Li L."/>
            <person name="Deng X."/>
            <person name="Kuang T."/>
            <person name="Xiang C."/>
            <person name="Zhu J.K."/>
            <person name="Oliver M.J."/>
            <person name="He Y."/>
        </authorList>
    </citation>
    <scope>NUCLEOTIDE SEQUENCE [LARGE SCALE GENOMIC DNA]</scope>
    <source>
        <strain evidence="2">cv. XS01</strain>
    </source>
</reference>
<dbReference type="Proteomes" id="UP000250235">
    <property type="component" value="Unassembled WGS sequence"/>
</dbReference>
<organism evidence="1 2">
    <name type="scientific">Dorcoceras hygrometricum</name>
    <dbReference type="NCBI Taxonomy" id="472368"/>
    <lineage>
        <taxon>Eukaryota</taxon>
        <taxon>Viridiplantae</taxon>
        <taxon>Streptophyta</taxon>
        <taxon>Embryophyta</taxon>
        <taxon>Tracheophyta</taxon>
        <taxon>Spermatophyta</taxon>
        <taxon>Magnoliopsida</taxon>
        <taxon>eudicotyledons</taxon>
        <taxon>Gunneridae</taxon>
        <taxon>Pentapetalae</taxon>
        <taxon>asterids</taxon>
        <taxon>lamiids</taxon>
        <taxon>Lamiales</taxon>
        <taxon>Gesneriaceae</taxon>
        <taxon>Didymocarpoideae</taxon>
        <taxon>Trichosporeae</taxon>
        <taxon>Loxocarpinae</taxon>
        <taxon>Dorcoceras</taxon>
    </lineage>
</organism>
<gene>
    <name evidence="1" type="ORF">F511_21341</name>
</gene>
<name>A0A2Z7C4S3_9LAMI</name>
<proteinExistence type="predicted"/>
<evidence type="ECO:0000313" key="2">
    <source>
        <dbReference type="Proteomes" id="UP000250235"/>
    </source>
</evidence>
<evidence type="ECO:0000313" key="1">
    <source>
        <dbReference type="EMBL" id="KZV41896.1"/>
    </source>
</evidence>
<dbReference type="EMBL" id="KQ999334">
    <property type="protein sequence ID" value="KZV41896.1"/>
    <property type="molecule type" value="Genomic_DNA"/>
</dbReference>
<protein>
    <submittedName>
        <fullName evidence="1">Uncharacterized protein</fullName>
    </submittedName>
</protein>
<accession>A0A2Z7C4S3</accession>
<dbReference type="AlphaFoldDB" id="A0A2Z7C4S3"/>